<feature type="region of interest" description="Disordered" evidence="1">
    <location>
        <begin position="96"/>
        <end position="125"/>
    </location>
</feature>
<evidence type="ECO:0000256" key="1">
    <source>
        <dbReference type="SAM" id="MobiDB-lite"/>
    </source>
</evidence>
<comment type="caution">
    <text evidence="2">The sequence shown here is derived from an EMBL/GenBank/DDBJ whole genome shotgun (WGS) entry which is preliminary data.</text>
</comment>
<reference evidence="3" key="1">
    <citation type="journal article" date="2015" name="PLoS Genet.">
        <title>The dynamic genome and transcriptome of the human fungal pathogen Blastomyces and close relative Emmonsia.</title>
        <authorList>
            <person name="Munoz J.F."/>
            <person name="Gauthier G.M."/>
            <person name="Desjardins C.A."/>
            <person name="Gallo J.E."/>
            <person name="Holder J."/>
            <person name="Sullivan T.D."/>
            <person name="Marty A.J."/>
            <person name="Carmen J.C."/>
            <person name="Chen Z."/>
            <person name="Ding L."/>
            <person name="Gujja S."/>
            <person name="Magrini V."/>
            <person name="Misas E."/>
            <person name="Mitreva M."/>
            <person name="Priest M."/>
            <person name="Saif S."/>
            <person name="Whiston E.A."/>
            <person name="Young S."/>
            <person name="Zeng Q."/>
            <person name="Goldman W.E."/>
            <person name="Mardis E.R."/>
            <person name="Taylor J.W."/>
            <person name="McEwen J.G."/>
            <person name="Clay O.K."/>
            <person name="Klein B.S."/>
            <person name="Cuomo C.A."/>
        </authorList>
    </citation>
    <scope>NUCLEOTIDE SEQUENCE [LARGE SCALE GENOMIC DNA]</scope>
    <source>
        <strain evidence="3">UAMH 139</strain>
    </source>
</reference>
<dbReference type="EMBL" id="LDEV01001824">
    <property type="protein sequence ID" value="KLJ10948.1"/>
    <property type="molecule type" value="Genomic_DNA"/>
</dbReference>
<keyword evidence="3" id="KW-1185">Reference proteome</keyword>
<dbReference type="OrthoDB" id="3798483at2759"/>
<evidence type="ECO:0000313" key="2">
    <source>
        <dbReference type="EMBL" id="KLJ10948.1"/>
    </source>
</evidence>
<protein>
    <submittedName>
        <fullName evidence="2">Uncharacterized protein</fullName>
    </submittedName>
</protein>
<organism evidence="2 3">
    <name type="scientific">Blastomyces silverae</name>
    <dbReference type="NCBI Taxonomy" id="2060906"/>
    <lineage>
        <taxon>Eukaryota</taxon>
        <taxon>Fungi</taxon>
        <taxon>Dikarya</taxon>
        <taxon>Ascomycota</taxon>
        <taxon>Pezizomycotina</taxon>
        <taxon>Eurotiomycetes</taxon>
        <taxon>Eurotiomycetidae</taxon>
        <taxon>Onygenales</taxon>
        <taxon>Ajellomycetaceae</taxon>
        <taxon>Blastomyces</taxon>
    </lineage>
</organism>
<proteinExistence type="predicted"/>
<dbReference type="AlphaFoldDB" id="A0A0H1BIL2"/>
<evidence type="ECO:0000313" key="3">
    <source>
        <dbReference type="Proteomes" id="UP000053573"/>
    </source>
</evidence>
<feature type="compositionally biased region" description="Acidic residues" evidence="1">
    <location>
        <begin position="99"/>
        <end position="125"/>
    </location>
</feature>
<sequence>MQVYTIDDGNLEHGISLLSKYKAWSEIMEDIMFLHAHVLIFYSIYKPVNHSEDYACVKLYLHHFFCEIDNLKVIDDLTFSDFVSIYKFCRNAHNHSSDAYEDDISESESEVEDDLQSEESELLNS</sequence>
<accession>A0A0H1BIL2</accession>
<dbReference type="Proteomes" id="UP000053573">
    <property type="component" value="Unassembled WGS sequence"/>
</dbReference>
<name>A0A0H1BIL2_9EURO</name>
<gene>
    <name evidence="2" type="ORF">EMPG_09779</name>
</gene>
<dbReference type="STRING" id="2060906.A0A0H1BIL2"/>